<feature type="region of interest" description="Disordered" evidence="1">
    <location>
        <begin position="52"/>
        <end position="76"/>
    </location>
</feature>
<dbReference type="InParanoid" id="A0A5J5EYG4"/>
<protein>
    <submittedName>
        <fullName evidence="2">Uncharacterized protein</fullName>
    </submittedName>
</protein>
<reference evidence="2 3" key="1">
    <citation type="submission" date="2019-09" db="EMBL/GenBank/DDBJ databases">
        <title>Draft genome of the ectomycorrhizal ascomycete Sphaerosporella brunnea.</title>
        <authorList>
            <consortium name="DOE Joint Genome Institute"/>
            <person name="Benucci G.M."/>
            <person name="Marozzi G."/>
            <person name="Antonielli L."/>
            <person name="Sanchez S."/>
            <person name="Marco P."/>
            <person name="Wang X."/>
            <person name="Falini L.B."/>
            <person name="Barry K."/>
            <person name="Haridas S."/>
            <person name="Lipzen A."/>
            <person name="Labutti K."/>
            <person name="Grigoriev I.V."/>
            <person name="Murat C."/>
            <person name="Martin F."/>
            <person name="Albertini E."/>
            <person name="Donnini D."/>
            <person name="Bonito G."/>
        </authorList>
    </citation>
    <scope>NUCLEOTIDE SEQUENCE [LARGE SCALE GENOMIC DNA]</scope>
    <source>
        <strain evidence="2 3">Sb_GMNB300</strain>
    </source>
</reference>
<evidence type="ECO:0000313" key="3">
    <source>
        <dbReference type="Proteomes" id="UP000326924"/>
    </source>
</evidence>
<evidence type="ECO:0000313" key="2">
    <source>
        <dbReference type="EMBL" id="KAA8908011.1"/>
    </source>
</evidence>
<evidence type="ECO:0000256" key="1">
    <source>
        <dbReference type="SAM" id="MobiDB-lite"/>
    </source>
</evidence>
<keyword evidence="3" id="KW-1185">Reference proteome</keyword>
<sequence length="515" mass="56578">MAKTGSQPAEALGHGRLSDAFANAALIDLKYTWSRLFRQAVLNWQIDPWAQQKSGSQTDNWGSALKPRRNHHEGSSELPARRAFFVEDHLRRCGIAIEYQWIPSDTGIRTVEATGSAARRAASRHDNSDRNCIQPTLSGSRHEPNQKWCIRKPLKKISKRRAASSLQFTSSHALIGTHLTRIKTKESGIGWSCDSESKQTRVFGADENRQAVSGAKDTESDTLKVPSALLSWHGGFWGLGDPGASIGYSNRLTGVGEGTHLEFVCSAARPVGWPYGVLGKIECIQRSAIPIEYATVPWAGRFVLLDVPTSRSRFGRPGWPWTLRRFVIMSANHFQPLLQPAATPAAATQRKTLFGPMTTTSAVALGETWFTVGGSGYTATPSNGTGFGKLVALIDIKMRSPEKQHTSWQQPPGDPATVIALGKEYENKEKKQAWSNFDTGSTKRGGRVAFGAGIKRPYSSTKRNATTRTLLLRLTAQSTYFGKQCSFRTPTRHIGSPTPSEIQSDWSRISGHDCN</sequence>
<name>A0A5J5EYG4_9PEZI</name>
<accession>A0A5J5EYG4</accession>
<feature type="compositionally biased region" description="Polar residues" evidence="1">
    <location>
        <begin position="497"/>
        <end position="507"/>
    </location>
</feature>
<gene>
    <name evidence="2" type="ORF">FN846DRAFT_889668</name>
</gene>
<dbReference type="EMBL" id="VXIS01000073">
    <property type="protein sequence ID" value="KAA8908011.1"/>
    <property type="molecule type" value="Genomic_DNA"/>
</dbReference>
<dbReference type="Proteomes" id="UP000326924">
    <property type="component" value="Unassembled WGS sequence"/>
</dbReference>
<organism evidence="2 3">
    <name type="scientific">Sphaerosporella brunnea</name>
    <dbReference type="NCBI Taxonomy" id="1250544"/>
    <lineage>
        <taxon>Eukaryota</taxon>
        <taxon>Fungi</taxon>
        <taxon>Dikarya</taxon>
        <taxon>Ascomycota</taxon>
        <taxon>Pezizomycotina</taxon>
        <taxon>Pezizomycetes</taxon>
        <taxon>Pezizales</taxon>
        <taxon>Pyronemataceae</taxon>
        <taxon>Sphaerosporella</taxon>
    </lineage>
</organism>
<feature type="region of interest" description="Disordered" evidence="1">
    <location>
        <begin position="487"/>
        <end position="515"/>
    </location>
</feature>
<feature type="compositionally biased region" description="Polar residues" evidence="1">
    <location>
        <begin position="130"/>
        <end position="139"/>
    </location>
</feature>
<dbReference type="AlphaFoldDB" id="A0A5J5EYG4"/>
<feature type="compositionally biased region" description="Polar residues" evidence="1">
    <location>
        <begin position="52"/>
        <end position="61"/>
    </location>
</feature>
<proteinExistence type="predicted"/>
<feature type="region of interest" description="Disordered" evidence="1">
    <location>
        <begin position="119"/>
        <end position="139"/>
    </location>
</feature>
<comment type="caution">
    <text evidence="2">The sequence shown here is derived from an EMBL/GenBank/DDBJ whole genome shotgun (WGS) entry which is preliminary data.</text>
</comment>